<evidence type="ECO:0000256" key="2">
    <source>
        <dbReference type="ARBA" id="ARBA00022614"/>
    </source>
</evidence>
<keyword evidence="5" id="KW-0677">Repeat</keyword>
<dbReference type="Gene3D" id="3.80.10.10">
    <property type="entry name" value="Ribonuclease Inhibitor"/>
    <property type="match status" value="1"/>
</dbReference>
<keyword evidence="2" id="KW-0433">Leucine-rich repeat</keyword>
<dbReference type="Gramene" id="MELO3C009642.2.1">
    <property type="protein sequence ID" value="MELO3C009642.2.1"/>
    <property type="gene ID" value="MELO3C009642.2"/>
</dbReference>
<dbReference type="InterPro" id="IPR013210">
    <property type="entry name" value="LRR_N_plant-typ"/>
</dbReference>
<evidence type="ECO:0000256" key="9">
    <source>
        <dbReference type="ARBA" id="ARBA00023180"/>
    </source>
</evidence>
<evidence type="ECO:0000256" key="10">
    <source>
        <dbReference type="SAM" id="Phobius"/>
    </source>
</evidence>
<evidence type="ECO:0000256" key="4">
    <source>
        <dbReference type="ARBA" id="ARBA00022729"/>
    </source>
</evidence>
<accession>A0A9I9CWX8</accession>
<dbReference type="Pfam" id="PF08263">
    <property type="entry name" value="LRRNT_2"/>
    <property type="match status" value="1"/>
</dbReference>
<dbReference type="GO" id="GO:0016020">
    <property type="term" value="C:membrane"/>
    <property type="evidence" value="ECO:0007669"/>
    <property type="project" value="UniProtKB-SubCell"/>
</dbReference>
<evidence type="ECO:0000256" key="3">
    <source>
        <dbReference type="ARBA" id="ARBA00022692"/>
    </source>
</evidence>
<keyword evidence="9" id="KW-0325">Glycoprotein</keyword>
<keyword evidence="7 10" id="KW-0472">Membrane</keyword>
<dbReference type="SUPFAM" id="SSF56112">
    <property type="entry name" value="Protein kinase-like (PK-like)"/>
    <property type="match status" value="1"/>
</dbReference>
<dbReference type="FunFam" id="1.10.510.10:FF:000479">
    <property type="entry name" value="Leucine-rich repeat receptor-like protein kinase"/>
    <property type="match status" value="1"/>
</dbReference>
<dbReference type="Pfam" id="PF00560">
    <property type="entry name" value="LRR_1"/>
    <property type="match status" value="1"/>
</dbReference>
<evidence type="ECO:0000256" key="1">
    <source>
        <dbReference type="ARBA" id="ARBA00004167"/>
    </source>
</evidence>
<keyword evidence="4 11" id="KW-0732">Signal</keyword>
<dbReference type="EnsemblPlants" id="MELO3C009642.2.1">
    <property type="protein sequence ID" value="MELO3C009642.2.1"/>
    <property type="gene ID" value="MELO3C009642.2"/>
</dbReference>
<keyword evidence="8" id="KW-0675">Receptor</keyword>
<evidence type="ECO:0000313" key="13">
    <source>
        <dbReference type="EnsemblPlants" id="MELO3C009642.2.1"/>
    </source>
</evidence>
<dbReference type="Gene3D" id="3.30.200.20">
    <property type="entry name" value="Phosphorylase Kinase, domain 1"/>
    <property type="match status" value="1"/>
</dbReference>
<dbReference type="PANTHER" id="PTHR48007">
    <property type="entry name" value="LEUCINE-RICH REPEAT RECEPTOR-LIKE PROTEIN KINASE PXC1"/>
    <property type="match status" value="1"/>
</dbReference>
<proteinExistence type="predicted"/>
<evidence type="ECO:0000256" key="5">
    <source>
        <dbReference type="ARBA" id="ARBA00022737"/>
    </source>
</evidence>
<reference evidence="13" key="1">
    <citation type="submission" date="2023-03" db="UniProtKB">
        <authorList>
            <consortium name="EnsemblPlants"/>
        </authorList>
    </citation>
    <scope>IDENTIFICATION</scope>
</reference>
<dbReference type="GO" id="GO:0005524">
    <property type="term" value="F:ATP binding"/>
    <property type="evidence" value="ECO:0007669"/>
    <property type="project" value="InterPro"/>
</dbReference>
<dbReference type="InterPro" id="IPR032675">
    <property type="entry name" value="LRR_dom_sf"/>
</dbReference>
<keyword evidence="6 10" id="KW-1133">Transmembrane helix</keyword>
<evidence type="ECO:0000259" key="12">
    <source>
        <dbReference type="PROSITE" id="PS50011"/>
    </source>
</evidence>
<name>A0A9I9CWX8_CUCME</name>
<comment type="subcellular location">
    <subcellularLocation>
        <location evidence="1">Membrane</location>
        <topology evidence="1">Single-pass membrane protein</topology>
    </subcellularLocation>
</comment>
<feature type="signal peptide" evidence="11">
    <location>
        <begin position="1"/>
        <end position="23"/>
    </location>
</feature>
<feature type="chain" id="PRO_5039920112" description="Protein kinase domain-containing protein" evidence="11">
    <location>
        <begin position="24"/>
        <end position="633"/>
    </location>
</feature>
<sequence length="633" mass="69257">MAQLLRPLQYFNVFVFLTILTSAVQCFTDPLDVIALLDLYSTLNYPPVLKGWRKDGGDPCDGTWTGVFCVGSSVINLDVSSNTILGEIPCGLPPNIINMNLSHNALSGPIGNAFSGLQNLVEMDLSYNELTGDLSSSFASLTNLNRLWHIRFLQKNKFTGPVSYLSDLPLTDLIAGNRFDLSNSPPWDLSVETTPLTQNNSNPQLTEPIIIEKCPYKKKVGKGRERLGPGGIAMMAGGGGFAIIFAALFVAICKTQICAKQRSMKHIAMCLPVSKAEDGYSTAPDGSPHILSLSSPVVVGGPNRACPTCCARTERGYSRSFSERTSFPGKTKAYTVAELESATNMYSEENLLGEGSLGSVYKAEFPDGQILAVKRVDMVALSFTEEQYFLDVVCTVSRLRHPNIVSLLGYSVENGEHLLAYEYVRNLSLDDALHSVAHNPLSWSVRVQIAHGVAKALDYLHNAFFPPFAHCNLKAANILLDEELMPKICDCGLSVLKPLAAQITIADTAYFAPEYGQYGIDYTKSDVYAFGVLFLELITGKKPNDLRPGMEQSLSRWASFQLHDCGNLDEIIDPDIKGTLSSKVLSRCADIITLCIQPVMERRPPMFAIVGYLASIQRKVEMEKCAAVESKVV</sequence>
<evidence type="ECO:0000256" key="8">
    <source>
        <dbReference type="ARBA" id="ARBA00023170"/>
    </source>
</evidence>
<dbReference type="PROSITE" id="PS50011">
    <property type="entry name" value="PROTEIN_KINASE_DOM"/>
    <property type="match status" value="1"/>
</dbReference>
<dbReference type="InterPro" id="IPR046959">
    <property type="entry name" value="PRK1-6/SRF4-like"/>
</dbReference>
<feature type="transmembrane region" description="Helical" evidence="10">
    <location>
        <begin position="227"/>
        <end position="252"/>
    </location>
</feature>
<evidence type="ECO:0000256" key="11">
    <source>
        <dbReference type="SAM" id="SignalP"/>
    </source>
</evidence>
<evidence type="ECO:0000256" key="6">
    <source>
        <dbReference type="ARBA" id="ARBA00022989"/>
    </source>
</evidence>
<dbReference type="Gene3D" id="1.10.510.10">
    <property type="entry name" value="Transferase(Phosphotransferase) domain 1"/>
    <property type="match status" value="1"/>
</dbReference>
<keyword evidence="3 10" id="KW-0812">Transmembrane</keyword>
<protein>
    <recommendedName>
        <fullName evidence="12">Protein kinase domain-containing protein</fullName>
    </recommendedName>
</protein>
<dbReference type="AlphaFoldDB" id="A0A9I9CWX8"/>
<dbReference type="InterPro" id="IPR011009">
    <property type="entry name" value="Kinase-like_dom_sf"/>
</dbReference>
<organism evidence="13">
    <name type="scientific">Cucumis melo</name>
    <name type="common">Muskmelon</name>
    <dbReference type="NCBI Taxonomy" id="3656"/>
    <lineage>
        <taxon>Eukaryota</taxon>
        <taxon>Viridiplantae</taxon>
        <taxon>Streptophyta</taxon>
        <taxon>Embryophyta</taxon>
        <taxon>Tracheophyta</taxon>
        <taxon>Spermatophyta</taxon>
        <taxon>Magnoliopsida</taxon>
        <taxon>eudicotyledons</taxon>
        <taxon>Gunneridae</taxon>
        <taxon>Pentapetalae</taxon>
        <taxon>rosids</taxon>
        <taxon>fabids</taxon>
        <taxon>Cucurbitales</taxon>
        <taxon>Cucurbitaceae</taxon>
        <taxon>Benincaseae</taxon>
        <taxon>Cucumis</taxon>
    </lineage>
</organism>
<dbReference type="GO" id="GO:0004672">
    <property type="term" value="F:protein kinase activity"/>
    <property type="evidence" value="ECO:0007669"/>
    <property type="project" value="InterPro"/>
</dbReference>
<feature type="domain" description="Protein kinase" evidence="12">
    <location>
        <begin position="346"/>
        <end position="616"/>
    </location>
</feature>
<evidence type="ECO:0000256" key="7">
    <source>
        <dbReference type="ARBA" id="ARBA00023136"/>
    </source>
</evidence>
<dbReference type="Pfam" id="PF00069">
    <property type="entry name" value="Pkinase"/>
    <property type="match status" value="1"/>
</dbReference>
<dbReference type="SUPFAM" id="SSF52058">
    <property type="entry name" value="L domain-like"/>
    <property type="match status" value="1"/>
</dbReference>
<dbReference type="InterPro" id="IPR001611">
    <property type="entry name" value="Leu-rich_rpt"/>
</dbReference>
<dbReference type="PANTHER" id="PTHR48007:SF56">
    <property type="entry name" value="LOW QUALITY PROTEIN: PROTEIN STRUBBELIG-RECEPTOR FAMILY 2"/>
    <property type="match status" value="1"/>
</dbReference>
<dbReference type="InterPro" id="IPR000719">
    <property type="entry name" value="Prot_kinase_dom"/>
</dbReference>
<dbReference type="FunFam" id="3.30.200.20:FF:000125">
    <property type="entry name" value="Protein STRUBBELIG-RECEPTOR FAMILY 8"/>
    <property type="match status" value="1"/>
</dbReference>